<evidence type="ECO:0000313" key="3">
    <source>
        <dbReference type="Proteomes" id="UP000824596"/>
    </source>
</evidence>
<dbReference type="Proteomes" id="UP000824596">
    <property type="component" value="Unassembled WGS sequence"/>
</dbReference>
<accession>A0A9P8N6Y6</accession>
<comment type="caution">
    <text evidence="2">The sequence shown here is derived from an EMBL/GenBank/DDBJ whole genome shotgun (WGS) entry which is preliminary data.</text>
</comment>
<gene>
    <name evidence="2" type="ORF">HRG_02323</name>
</gene>
<dbReference type="Gene3D" id="3.30.559.10">
    <property type="entry name" value="Chloramphenicol acetyltransferase-like domain"/>
    <property type="match status" value="2"/>
</dbReference>
<dbReference type="AlphaFoldDB" id="A0A9P8N6Y6"/>
<dbReference type="InterPro" id="IPR051283">
    <property type="entry name" value="Sec_Metabolite_Acyltrans"/>
</dbReference>
<protein>
    <submittedName>
        <fullName evidence="2">Transferase family domain-containing protein</fullName>
    </submittedName>
</protein>
<dbReference type="PANTHER" id="PTHR31896:SF64">
    <property type="entry name" value="TRICHOTHECENE 3-O-ACETYLTRANSFERASE"/>
    <property type="match status" value="1"/>
</dbReference>
<dbReference type="GO" id="GO:0016740">
    <property type="term" value="F:transferase activity"/>
    <property type="evidence" value="ECO:0007669"/>
    <property type="project" value="UniProtKB-KW"/>
</dbReference>
<evidence type="ECO:0000313" key="2">
    <source>
        <dbReference type="EMBL" id="KAH0966914.1"/>
    </source>
</evidence>
<dbReference type="RefSeq" id="XP_044724427.1">
    <property type="nucleotide sequence ID" value="XM_044860794.1"/>
</dbReference>
<organism evidence="2 3">
    <name type="scientific">Hirsutella rhossiliensis</name>
    <dbReference type="NCBI Taxonomy" id="111463"/>
    <lineage>
        <taxon>Eukaryota</taxon>
        <taxon>Fungi</taxon>
        <taxon>Dikarya</taxon>
        <taxon>Ascomycota</taxon>
        <taxon>Pezizomycotina</taxon>
        <taxon>Sordariomycetes</taxon>
        <taxon>Hypocreomycetidae</taxon>
        <taxon>Hypocreales</taxon>
        <taxon>Ophiocordycipitaceae</taxon>
        <taxon>Hirsutella</taxon>
    </lineage>
</organism>
<dbReference type="InterPro" id="IPR023213">
    <property type="entry name" value="CAT-like_dom_sf"/>
</dbReference>
<reference evidence="2" key="1">
    <citation type="submission" date="2021-09" db="EMBL/GenBank/DDBJ databases">
        <title>A high-quality genome of the endoparasitic fungus Hirsutella rhossiliensis with a comparison of Hirsutella genomes reveals transposable elements contributing to genome size variation.</title>
        <authorList>
            <person name="Lin R."/>
            <person name="Jiao Y."/>
            <person name="Sun X."/>
            <person name="Ling J."/>
            <person name="Xie B."/>
            <person name="Cheng X."/>
        </authorList>
    </citation>
    <scope>NUCLEOTIDE SEQUENCE</scope>
    <source>
        <strain evidence="2">HR02</strain>
    </source>
</reference>
<dbReference type="EMBL" id="JAIZPD010000002">
    <property type="protein sequence ID" value="KAH0966914.1"/>
    <property type="molecule type" value="Genomic_DNA"/>
</dbReference>
<name>A0A9P8N6Y6_9HYPO</name>
<keyword evidence="3" id="KW-1185">Reference proteome</keyword>
<proteinExistence type="predicted"/>
<keyword evidence="1 2" id="KW-0808">Transferase</keyword>
<dbReference type="GeneID" id="68351452"/>
<dbReference type="PANTHER" id="PTHR31896">
    <property type="entry name" value="FAMILY REGULATORY PROTEIN, PUTATIVE (AFU_ORTHOLOGUE AFUA_3G14730)-RELATED"/>
    <property type="match status" value="1"/>
</dbReference>
<dbReference type="OrthoDB" id="1862401at2759"/>
<sequence>MISQFLKPSRVPLIPGHTKLSPFDQLDNRFVSPIVLIFRVESADWRDSIIQDLQGGLVNTIEEMPFLAADVVPDNHERGTVQLETVEGGGVWFHVREYPELDIEDLERRRFAPASLPVLELVPEPRYHNRERCPVLNIQASFITGGLLLVTNFHHAVMDVSDVIKPESLDRTQVSATHGSGDIHISELTNYAVMKDGLVGDRQRELVRIALEGNTSHPAWKTFRQLTATYWNISQESLQSIKRAVPPSASEGTELTGSTVLSALLWRHISRARQLLARGIKTTSVVNMVDIRRRLSPPLPFDYSGNALTVAKTTIGYGVISEPLTQPLKRNEWGQMQITSKAQTWKLQTTGHSTI</sequence>
<dbReference type="Pfam" id="PF02458">
    <property type="entry name" value="Transferase"/>
    <property type="match status" value="1"/>
</dbReference>
<evidence type="ECO:0000256" key="1">
    <source>
        <dbReference type="ARBA" id="ARBA00022679"/>
    </source>
</evidence>